<evidence type="ECO:0000313" key="3">
    <source>
        <dbReference type="Proteomes" id="UP000801492"/>
    </source>
</evidence>
<evidence type="ECO:0000313" key="2">
    <source>
        <dbReference type="EMBL" id="KAF2885933.1"/>
    </source>
</evidence>
<proteinExistence type="predicted"/>
<evidence type="ECO:0000256" key="1">
    <source>
        <dbReference type="SAM" id="SignalP"/>
    </source>
</evidence>
<sequence length="325" mass="36448">MLFVTLQTAFLTSALILKTTLANVLPTYFPKCYLNDPKLNDCILNGLNTMKPYIGYGIEEIGLPSLKPLYVQKLEIRQEGPLANYSLILNNYTVWGLDNYEIIEFQYDPNSLTFHGGFKYDKVIMSSLPADISGQILLAPVKGIGLGHSAIGPISGIFEVNGVLKNVNGIDFYNTTNVNVHLSIVDGSYFMSNLFDDLDLAFFLPRCYLDDPELNECVLRAFNEIRPHVSNGIEEIGLPPLNPLFIPKLTIRQDSPMANYTTTWTKFTLGGLDNYDIKEFLYDPRINTFHFRIEFSPLQLAGIYELSGHVVHIHLEGKGIGRAAI</sequence>
<feature type="non-terminal residue" evidence="2">
    <location>
        <position position="1"/>
    </location>
</feature>
<dbReference type="PANTHER" id="PTHR11008">
    <property type="entry name" value="PROTEIN TAKEOUT-LIKE PROTEIN"/>
    <property type="match status" value="1"/>
</dbReference>
<dbReference type="SMART" id="SM00700">
    <property type="entry name" value="JHBP"/>
    <property type="match status" value="1"/>
</dbReference>
<accession>A0A8K0CK40</accession>
<keyword evidence="1" id="KW-0732">Signal</keyword>
<dbReference type="Pfam" id="PF06585">
    <property type="entry name" value="JHBP"/>
    <property type="match status" value="2"/>
</dbReference>
<keyword evidence="3" id="KW-1185">Reference proteome</keyword>
<name>A0A8K0CK40_IGNLU</name>
<dbReference type="PANTHER" id="PTHR11008:SF32">
    <property type="entry name" value="CIRCADIAN CLOCK-CONTROLLED PROTEIN DAYWAKE-RELATED"/>
    <property type="match status" value="1"/>
</dbReference>
<protein>
    <submittedName>
        <fullName evidence="2">Uncharacterized protein</fullName>
    </submittedName>
</protein>
<dbReference type="GO" id="GO:0005615">
    <property type="term" value="C:extracellular space"/>
    <property type="evidence" value="ECO:0007669"/>
    <property type="project" value="TreeGrafter"/>
</dbReference>
<dbReference type="Gene3D" id="3.15.10.30">
    <property type="entry name" value="Haemolymph juvenile hormone binding protein"/>
    <property type="match status" value="2"/>
</dbReference>
<dbReference type="InterPro" id="IPR010562">
    <property type="entry name" value="Haemolymph_juvenile_hormone-bd"/>
</dbReference>
<comment type="caution">
    <text evidence="2">The sequence shown here is derived from an EMBL/GenBank/DDBJ whole genome shotgun (WGS) entry which is preliminary data.</text>
</comment>
<reference evidence="2" key="1">
    <citation type="submission" date="2019-08" db="EMBL/GenBank/DDBJ databases">
        <title>The genome of the North American firefly Photinus pyralis.</title>
        <authorList>
            <consortium name="Photinus pyralis genome working group"/>
            <person name="Fallon T.R."/>
            <person name="Sander Lower S.E."/>
            <person name="Weng J.-K."/>
        </authorList>
    </citation>
    <scope>NUCLEOTIDE SEQUENCE</scope>
    <source>
        <strain evidence="2">TRF0915ILg1</strain>
        <tissue evidence="2">Whole body</tissue>
    </source>
</reference>
<dbReference type="Proteomes" id="UP000801492">
    <property type="component" value="Unassembled WGS sequence"/>
</dbReference>
<gene>
    <name evidence="2" type="ORF">ILUMI_20240</name>
</gene>
<feature type="signal peptide" evidence="1">
    <location>
        <begin position="1"/>
        <end position="22"/>
    </location>
</feature>
<organism evidence="2 3">
    <name type="scientific">Ignelater luminosus</name>
    <name type="common">Cucubano</name>
    <name type="synonym">Pyrophorus luminosus</name>
    <dbReference type="NCBI Taxonomy" id="2038154"/>
    <lineage>
        <taxon>Eukaryota</taxon>
        <taxon>Metazoa</taxon>
        <taxon>Ecdysozoa</taxon>
        <taxon>Arthropoda</taxon>
        <taxon>Hexapoda</taxon>
        <taxon>Insecta</taxon>
        <taxon>Pterygota</taxon>
        <taxon>Neoptera</taxon>
        <taxon>Endopterygota</taxon>
        <taxon>Coleoptera</taxon>
        <taxon>Polyphaga</taxon>
        <taxon>Elateriformia</taxon>
        <taxon>Elateroidea</taxon>
        <taxon>Elateridae</taxon>
        <taxon>Agrypninae</taxon>
        <taxon>Pyrophorini</taxon>
        <taxon>Ignelater</taxon>
    </lineage>
</organism>
<feature type="chain" id="PRO_5035445345" evidence="1">
    <location>
        <begin position="23"/>
        <end position="325"/>
    </location>
</feature>
<dbReference type="EMBL" id="VTPC01089143">
    <property type="protein sequence ID" value="KAF2885933.1"/>
    <property type="molecule type" value="Genomic_DNA"/>
</dbReference>
<dbReference type="InterPro" id="IPR038606">
    <property type="entry name" value="To_sf"/>
</dbReference>
<dbReference type="AlphaFoldDB" id="A0A8K0CK40"/>
<dbReference type="OrthoDB" id="8185598at2759"/>